<dbReference type="Pfam" id="PF09867">
    <property type="entry name" value="TagF_N"/>
    <property type="match status" value="1"/>
</dbReference>
<protein>
    <submittedName>
        <fullName evidence="1">Type VI secretion system-associated protein TagF</fullName>
    </submittedName>
</protein>
<sequence length="316" mass="34694">MMATRVRVYGKLRSGPEYMGTLSLDEQDFSEWLDRATGYAYMEGKEKWQRGYETGTTHAFLFRPRDRREKLITGVFAPSIDSVGRTYPLMMVTTLREDILGSGLPYLPVAGERFFVHAGEAVREARTAASLTPAISVASTLEAPNGPQIDNIKNDFANWQTIRGQLPRLWEALFPSRGPDSALRVLEALVHAGHALRRADSDERRYVRLPLGTGGAAATAFWLRTLACTMGTEAAITVAAWSLEPHGSLMVALGSEPPADFWLRLWLVECRDSLLIDACAMIIPDAAEGTSAHPELPRITHSNDATIGDLLGALVP</sequence>
<keyword evidence="2" id="KW-1185">Reference proteome</keyword>
<reference evidence="1 2" key="1">
    <citation type="submission" date="2021-12" db="EMBL/GenBank/DDBJ databases">
        <title>Discovery of the Pendulisporaceae a myxobacterial family with distinct sporulation behavior and unique specialized metabolism.</title>
        <authorList>
            <person name="Garcia R."/>
            <person name="Popoff A."/>
            <person name="Bader C.D."/>
            <person name="Loehr J."/>
            <person name="Walesch S."/>
            <person name="Walt C."/>
            <person name="Boldt J."/>
            <person name="Bunk B."/>
            <person name="Haeckl F.J.F.P.J."/>
            <person name="Gunesch A.P."/>
            <person name="Birkelbach J."/>
            <person name="Nuebel U."/>
            <person name="Pietschmann T."/>
            <person name="Bach T."/>
            <person name="Mueller R."/>
        </authorList>
    </citation>
    <scope>NUCLEOTIDE SEQUENCE [LARGE SCALE GENOMIC DNA]</scope>
    <source>
        <strain evidence="1 2">MSr11954</strain>
    </source>
</reference>
<name>A0ABZ2LN38_9BACT</name>
<dbReference type="InterPro" id="IPR038225">
    <property type="entry name" value="TagF_sf"/>
</dbReference>
<evidence type="ECO:0000313" key="1">
    <source>
        <dbReference type="EMBL" id="WXB12170.1"/>
    </source>
</evidence>
<dbReference type="NCBIfam" id="TIGR03373">
    <property type="entry name" value="VI_minor_4"/>
    <property type="match status" value="1"/>
</dbReference>
<organism evidence="1 2">
    <name type="scientific">Pendulispora albinea</name>
    <dbReference type="NCBI Taxonomy" id="2741071"/>
    <lineage>
        <taxon>Bacteria</taxon>
        <taxon>Pseudomonadati</taxon>
        <taxon>Myxococcota</taxon>
        <taxon>Myxococcia</taxon>
        <taxon>Myxococcales</taxon>
        <taxon>Sorangiineae</taxon>
        <taxon>Pendulisporaceae</taxon>
        <taxon>Pendulispora</taxon>
    </lineage>
</organism>
<dbReference type="InterPro" id="IPR017748">
    <property type="entry name" value="TagF"/>
</dbReference>
<gene>
    <name evidence="1" type="primary">tagF</name>
    <name evidence="1" type="ORF">LZC94_30490</name>
</gene>
<dbReference type="Gene3D" id="3.40.1730.10">
    <property type="entry name" value="pa0076 domain"/>
    <property type="match status" value="1"/>
</dbReference>
<dbReference type="RefSeq" id="WP_394821786.1">
    <property type="nucleotide sequence ID" value="NZ_CP089984.1"/>
</dbReference>
<evidence type="ECO:0000313" key="2">
    <source>
        <dbReference type="Proteomes" id="UP001370348"/>
    </source>
</evidence>
<dbReference type="Proteomes" id="UP001370348">
    <property type="component" value="Chromosome"/>
</dbReference>
<dbReference type="EMBL" id="CP089984">
    <property type="protein sequence ID" value="WXB12170.1"/>
    <property type="molecule type" value="Genomic_DNA"/>
</dbReference>
<accession>A0ABZ2LN38</accession>
<proteinExistence type="predicted"/>